<dbReference type="RefSeq" id="WP_199383240.1">
    <property type="nucleotide sequence ID" value="NZ_JAEMHM010000005.1"/>
</dbReference>
<keyword evidence="3" id="KW-1185">Reference proteome</keyword>
<dbReference type="Proteomes" id="UP000636888">
    <property type="component" value="Unassembled WGS sequence"/>
</dbReference>
<reference evidence="2" key="1">
    <citation type="submission" date="2020-12" db="EMBL/GenBank/DDBJ databases">
        <title>Geomonas sp. Red875, isolated from river sediment.</title>
        <authorList>
            <person name="Xu Z."/>
            <person name="Zhang Z."/>
            <person name="Masuda Y."/>
            <person name="Itoh H."/>
            <person name="Senoo K."/>
        </authorList>
    </citation>
    <scope>NUCLEOTIDE SEQUENCE</scope>
    <source>
        <strain evidence="2">Red875</strain>
    </source>
</reference>
<evidence type="ECO:0000313" key="3">
    <source>
        <dbReference type="Proteomes" id="UP000636888"/>
    </source>
</evidence>
<name>A0A8J7LYA0_9BACT</name>
<dbReference type="AlphaFoldDB" id="A0A8J7LYA0"/>
<proteinExistence type="predicted"/>
<dbReference type="SMART" id="SM00671">
    <property type="entry name" value="SEL1"/>
    <property type="match status" value="4"/>
</dbReference>
<dbReference type="SUPFAM" id="SSF81901">
    <property type="entry name" value="HCP-like"/>
    <property type="match status" value="1"/>
</dbReference>
<dbReference type="Gene3D" id="1.25.40.10">
    <property type="entry name" value="Tetratricopeptide repeat domain"/>
    <property type="match status" value="1"/>
</dbReference>
<protein>
    <submittedName>
        <fullName evidence="2">Sel1 repeat family protein</fullName>
    </submittedName>
</protein>
<feature type="signal peptide" evidence="1">
    <location>
        <begin position="1"/>
        <end position="21"/>
    </location>
</feature>
<accession>A0A8J7LYA0</accession>
<evidence type="ECO:0000256" key="1">
    <source>
        <dbReference type="SAM" id="SignalP"/>
    </source>
</evidence>
<dbReference type="EMBL" id="JAEMHM010000005">
    <property type="protein sequence ID" value="MBJ6724387.1"/>
    <property type="molecule type" value="Genomic_DNA"/>
</dbReference>
<feature type="chain" id="PRO_5035163186" evidence="1">
    <location>
        <begin position="22"/>
        <end position="219"/>
    </location>
</feature>
<dbReference type="PROSITE" id="PS51257">
    <property type="entry name" value="PROKAR_LIPOPROTEIN"/>
    <property type="match status" value="1"/>
</dbReference>
<comment type="caution">
    <text evidence="2">The sequence shown here is derived from an EMBL/GenBank/DDBJ whole genome shotgun (WGS) entry which is preliminary data.</text>
</comment>
<dbReference type="PANTHER" id="PTHR11102">
    <property type="entry name" value="SEL-1-LIKE PROTEIN"/>
    <property type="match status" value="1"/>
</dbReference>
<sequence length="219" mass="24481">MLRTLLVVVLLFAGCSSNLQNIRTAATNGDPASQFQLGVAYDRGVETKQDLQEAAKWYRAAAEQGYAEAQNSLGSLYQAGEGVPKDYQLARMWYQKAADQGNVSAKNSLAYLYDLGLGVSTSPKTAARLYREAAELGEVRAMLNLGILLTQGKPEVEKDDIEAYKWLDLARFYTQTSKDMTLKWRVRGELDKLSGMMTTVQIEEGKKRGDEWARNHRKD</sequence>
<organism evidence="2 3">
    <name type="scientific">Geomesophilobacter sediminis</name>
    <dbReference type="NCBI Taxonomy" id="2798584"/>
    <lineage>
        <taxon>Bacteria</taxon>
        <taxon>Pseudomonadati</taxon>
        <taxon>Thermodesulfobacteriota</taxon>
        <taxon>Desulfuromonadia</taxon>
        <taxon>Geobacterales</taxon>
        <taxon>Geobacteraceae</taxon>
        <taxon>Geomesophilobacter</taxon>
    </lineage>
</organism>
<dbReference type="InterPro" id="IPR011990">
    <property type="entry name" value="TPR-like_helical_dom_sf"/>
</dbReference>
<dbReference type="InterPro" id="IPR050767">
    <property type="entry name" value="Sel1_AlgK"/>
</dbReference>
<keyword evidence="1" id="KW-0732">Signal</keyword>
<dbReference type="PANTHER" id="PTHR11102:SF160">
    <property type="entry name" value="ERAD-ASSOCIATED E3 UBIQUITIN-PROTEIN LIGASE COMPONENT HRD3"/>
    <property type="match status" value="1"/>
</dbReference>
<dbReference type="Pfam" id="PF08238">
    <property type="entry name" value="Sel1"/>
    <property type="match status" value="4"/>
</dbReference>
<gene>
    <name evidence="2" type="ORF">JFN93_06680</name>
</gene>
<evidence type="ECO:0000313" key="2">
    <source>
        <dbReference type="EMBL" id="MBJ6724387.1"/>
    </source>
</evidence>
<dbReference type="InterPro" id="IPR006597">
    <property type="entry name" value="Sel1-like"/>
</dbReference>